<protein>
    <submittedName>
        <fullName evidence="2">GT2 family glycosyltransferase</fullName>
    </submittedName>
</protein>
<dbReference type="SUPFAM" id="SSF53448">
    <property type="entry name" value="Nucleotide-diphospho-sugar transferases"/>
    <property type="match status" value="1"/>
</dbReference>
<comment type="caution">
    <text evidence="2">The sequence shown here is derived from an EMBL/GenBank/DDBJ whole genome shotgun (WGS) entry which is preliminary data.</text>
</comment>
<evidence type="ECO:0000259" key="1">
    <source>
        <dbReference type="Pfam" id="PF00535"/>
    </source>
</evidence>
<dbReference type="PANTHER" id="PTHR43179:SF7">
    <property type="entry name" value="RHAMNOSYLTRANSFERASE WBBL"/>
    <property type="match status" value="1"/>
</dbReference>
<dbReference type="PANTHER" id="PTHR43179">
    <property type="entry name" value="RHAMNOSYLTRANSFERASE WBBL"/>
    <property type="match status" value="1"/>
</dbReference>
<gene>
    <name evidence="2" type="ORF">J2Z22_003590</name>
</gene>
<dbReference type="InterPro" id="IPR029044">
    <property type="entry name" value="Nucleotide-diphossugar_trans"/>
</dbReference>
<dbReference type="InterPro" id="IPR001173">
    <property type="entry name" value="Glyco_trans_2-like"/>
</dbReference>
<accession>A0ABU3HB93</accession>
<dbReference type="Gene3D" id="3.40.50.2000">
    <property type="entry name" value="Glycogen Phosphorylase B"/>
    <property type="match status" value="2"/>
</dbReference>
<dbReference type="SUPFAM" id="SSF53756">
    <property type="entry name" value="UDP-Glycosyltransferase/glycogen phosphorylase"/>
    <property type="match status" value="1"/>
</dbReference>
<evidence type="ECO:0000313" key="3">
    <source>
        <dbReference type="Proteomes" id="UP001248709"/>
    </source>
</evidence>
<dbReference type="SUPFAM" id="SSF53335">
    <property type="entry name" value="S-adenosyl-L-methionine-dependent methyltransferases"/>
    <property type="match status" value="1"/>
</dbReference>
<dbReference type="CDD" id="cd04186">
    <property type="entry name" value="GT_2_like_c"/>
    <property type="match status" value="1"/>
</dbReference>
<dbReference type="Gene3D" id="3.40.50.720">
    <property type="entry name" value="NAD(P)-binding Rossmann-like Domain"/>
    <property type="match status" value="1"/>
</dbReference>
<proteinExistence type="predicted"/>
<dbReference type="RefSeq" id="WP_025701321.1">
    <property type="nucleotide sequence ID" value="NZ_JAUSUY010000016.1"/>
</dbReference>
<feature type="domain" description="Glycosyltransferase 2-like" evidence="1">
    <location>
        <begin position="13"/>
        <end position="144"/>
    </location>
</feature>
<dbReference type="Gene3D" id="3.90.550.10">
    <property type="entry name" value="Spore Coat Polysaccharide Biosynthesis Protein SpsA, Chain A"/>
    <property type="match status" value="1"/>
</dbReference>
<reference evidence="2 3" key="1">
    <citation type="submission" date="2023-07" db="EMBL/GenBank/DDBJ databases">
        <title>Genomic Encyclopedia of Type Strains, Phase IV (KMG-IV): sequencing the most valuable type-strain genomes for metagenomic binning, comparative biology and taxonomic classification.</title>
        <authorList>
            <person name="Goeker M."/>
        </authorList>
    </citation>
    <scope>NUCLEOTIDE SEQUENCE [LARGE SCALE GENOMIC DNA]</scope>
    <source>
        <strain evidence="2 3">T98</strain>
    </source>
</reference>
<dbReference type="InterPro" id="IPR029063">
    <property type="entry name" value="SAM-dependent_MTases_sf"/>
</dbReference>
<dbReference type="Pfam" id="PF00535">
    <property type="entry name" value="Glycos_transf_2"/>
    <property type="match status" value="1"/>
</dbReference>
<dbReference type="Proteomes" id="UP001248709">
    <property type="component" value="Unassembled WGS sequence"/>
</dbReference>
<name>A0ABU3HB93_9BACL</name>
<dbReference type="Pfam" id="PF13692">
    <property type="entry name" value="Glyco_trans_1_4"/>
    <property type="match status" value="1"/>
</dbReference>
<dbReference type="CDD" id="cd03801">
    <property type="entry name" value="GT4_PimA-like"/>
    <property type="match status" value="1"/>
</dbReference>
<keyword evidence="3" id="KW-1185">Reference proteome</keyword>
<evidence type="ECO:0000313" key="2">
    <source>
        <dbReference type="EMBL" id="MDT3428000.1"/>
    </source>
</evidence>
<organism evidence="2 3">
    <name type="scientific">Paenibacillus forsythiae</name>
    <dbReference type="NCBI Taxonomy" id="365616"/>
    <lineage>
        <taxon>Bacteria</taxon>
        <taxon>Bacillati</taxon>
        <taxon>Bacillota</taxon>
        <taxon>Bacilli</taxon>
        <taxon>Bacillales</taxon>
        <taxon>Paenibacillaceae</taxon>
        <taxon>Paenibacillus</taxon>
    </lineage>
</organism>
<sequence>MNNIVKESESNVSIIIPVYNQCQYTLNCISMVEKNSKNINYEIILVDDCSQDQTSEIIRKMNIKYIRNEVNEGFIKSCNKGASYASGEYLIFLNNDTEVQPGWLEALLGTFKRFEDAGIVGSKLIFGDGTLQEAGGIVWSDGSAWNYGRGENPNDWKYNYVREVDYVTGACISIKKDLFKQCGGFSELYLPAYYEDTDLCFEVRKRGYRIYYQPKSEVVHYEGVTSGVDLTDGVKKYQIINGEKFFEKWKNVLQEKHWHRDMDLMLRAKSHGSRAEVLIVDHKVPEEDKDAGSVRMLNIILLFLNKGFRVTFYSDTTPNEEYSEYFKKIGVEIIFCNEDFESFIKARSLQFDLVWLARPNVSLFKLDVVRKWIPNVKIVYDTIDLYYLRTQRQSEIENNKELENSAQLYLIEESYLARQADYTITVTEDERKRLNEIDPSINTFVIPTIHGDEDAKLIPYEDREGIMFLGGYQHSPNVDAVTWFAQEVLPLIRNKLKGIVFYILGSNPTSEVLALQKDGEVEVVGWVKNIRPWFEKTRVFVSPLRYGAGMKGKNGQSMSYGLPIVTTTIGAEGMNMAQGQHALIADTAQQFAESVINLYQSKEVWTRISTESKKLVSDCYSPHRAKEMLNKLLDLLFEGKTGISDIIRPDIQRLRSTLLQKGDVINKRKKWLLDSLNFENGREVYIWGSGSGGKRTLQMLKEFGIEVKGFIDSDFTKEGFLLNGLIIQSPQYLLQQKERNPFIVIGSMYRKEIERDLYNMGFDLHGDVWANSVL</sequence>
<dbReference type="EMBL" id="JAUSUY010000016">
    <property type="protein sequence ID" value="MDT3428000.1"/>
    <property type="molecule type" value="Genomic_DNA"/>
</dbReference>